<organism evidence="1 2">
    <name type="scientific">bacterium (Candidatus Ratteibacteria) CG23_combo_of_CG06-09_8_20_14_all_48_7</name>
    <dbReference type="NCBI Taxonomy" id="2014292"/>
    <lineage>
        <taxon>Bacteria</taxon>
        <taxon>Candidatus Ratteibacteria</taxon>
    </lineage>
</organism>
<dbReference type="PROSITE" id="PS51257">
    <property type="entry name" value="PROKAR_LIPOPROTEIN"/>
    <property type="match status" value="1"/>
</dbReference>
<dbReference type="EMBL" id="PCRF01000109">
    <property type="protein sequence ID" value="PIP16420.1"/>
    <property type="molecule type" value="Genomic_DNA"/>
</dbReference>
<proteinExistence type="predicted"/>
<sequence length="230" mass="25780">MEVTMKKRVLVLMLIFLSVGFAGCIKIENRCYVYPDGAGKITTVSNIDIAKTISTAGPMVGSLEIEKLGISGLSDLDFTFSIYTDDIKKFKDPQNPISKGIKEFVWAKEKDQYHFKAVFDLKTARESSPQGKVNLGKGPEAEMMKNMLFSQVDLALVVVMPGKVVKSNGVIEGRKAIWNTTLQKMFEQDELTLEAFSESSCPELDKEYKTFKEESSKANQKYQEMVDSLK</sequence>
<reference evidence="1 2" key="1">
    <citation type="submission" date="2017-09" db="EMBL/GenBank/DDBJ databases">
        <title>Depth-based differentiation of microbial function through sediment-hosted aquifers and enrichment of novel symbionts in the deep terrestrial subsurface.</title>
        <authorList>
            <person name="Probst A.J."/>
            <person name="Ladd B."/>
            <person name="Jarett J.K."/>
            <person name="Geller-Mcgrath D.E."/>
            <person name="Sieber C.M."/>
            <person name="Emerson J.B."/>
            <person name="Anantharaman K."/>
            <person name="Thomas B.C."/>
            <person name="Malmstrom R."/>
            <person name="Stieglmeier M."/>
            <person name="Klingl A."/>
            <person name="Woyke T."/>
            <person name="Ryan C.M."/>
            <person name="Banfield J.F."/>
        </authorList>
    </citation>
    <scope>NUCLEOTIDE SEQUENCE [LARGE SCALE GENOMIC DNA]</scope>
    <source>
        <strain evidence="1">CG23_combo_of_CG06-09_8_20_14_all_48_7</strain>
    </source>
</reference>
<evidence type="ECO:0008006" key="3">
    <source>
        <dbReference type="Google" id="ProtNLM"/>
    </source>
</evidence>
<dbReference type="AlphaFoldDB" id="A0A2G9YB29"/>
<evidence type="ECO:0000313" key="1">
    <source>
        <dbReference type="EMBL" id="PIP16420.1"/>
    </source>
</evidence>
<name>A0A2G9YB29_9BACT</name>
<dbReference type="Proteomes" id="UP000230392">
    <property type="component" value="Unassembled WGS sequence"/>
</dbReference>
<comment type="caution">
    <text evidence="1">The sequence shown here is derived from an EMBL/GenBank/DDBJ whole genome shotgun (WGS) entry which is preliminary data.</text>
</comment>
<evidence type="ECO:0000313" key="2">
    <source>
        <dbReference type="Proteomes" id="UP000230392"/>
    </source>
</evidence>
<protein>
    <recommendedName>
        <fullName evidence="3">Lipoprotein</fullName>
    </recommendedName>
</protein>
<gene>
    <name evidence="1" type="ORF">COX46_02335</name>
</gene>
<accession>A0A2G9YB29</accession>